<evidence type="ECO:0000256" key="7">
    <source>
        <dbReference type="ARBA" id="ARBA00022840"/>
    </source>
</evidence>
<dbReference type="EMBL" id="FXTP01000005">
    <property type="protein sequence ID" value="SMO56602.1"/>
    <property type="molecule type" value="Genomic_DNA"/>
</dbReference>
<dbReference type="InterPro" id="IPR004609">
    <property type="entry name" value="ATP-dep_DNA_helicase_RecG"/>
</dbReference>
<evidence type="ECO:0000256" key="1">
    <source>
        <dbReference type="ARBA" id="ARBA00007504"/>
    </source>
</evidence>
<evidence type="ECO:0000259" key="17">
    <source>
        <dbReference type="PROSITE" id="PS51194"/>
    </source>
</evidence>
<dbReference type="Pfam" id="PF00271">
    <property type="entry name" value="Helicase_C"/>
    <property type="match status" value="1"/>
</dbReference>
<dbReference type="GO" id="GO:0003677">
    <property type="term" value="F:DNA binding"/>
    <property type="evidence" value="ECO:0007669"/>
    <property type="project" value="UniProtKB-KW"/>
</dbReference>
<dbReference type="InterPro" id="IPR011545">
    <property type="entry name" value="DEAD/DEAH_box_helicase_dom"/>
</dbReference>
<keyword evidence="9 15" id="KW-0233">DNA recombination</keyword>
<evidence type="ECO:0000256" key="2">
    <source>
        <dbReference type="ARBA" id="ARBA00017846"/>
    </source>
</evidence>
<keyword evidence="6 15" id="KW-0347">Helicase</keyword>
<dbReference type="NCBIfam" id="TIGR00643">
    <property type="entry name" value="recG"/>
    <property type="match status" value="1"/>
</dbReference>
<dbReference type="InterPro" id="IPR033454">
    <property type="entry name" value="RecG_wedge"/>
</dbReference>
<comment type="similarity">
    <text evidence="1 15">Belongs to the helicase family. RecG subfamily.</text>
</comment>
<evidence type="ECO:0000256" key="11">
    <source>
        <dbReference type="ARBA" id="ARBA00023235"/>
    </source>
</evidence>
<keyword evidence="3 15" id="KW-0547">Nucleotide-binding</keyword>
<dbReference type="SMART" id="SM00487">
    <property type="entry name" value="DEXDc"/>
    <property type="match status" value="1"/>
</dbReference>
<evidence type="ECO:0000256" key="13">
    <source>
        <dbReference type="ARBA" id="ARBA00034808"/>
    </source>
</evidence>
<evidence type="ECO:0000256" key="4">
    <source>
        <dbReference type="ARBA" id="ARBA00022763"/>
    </source>
</evidence>
<evidence type="ECO:0000313" key="19">
    <source>
        <dbReference type="Proteomes" id="UP000317557"/>
    </source>
</evidence>
<dbReference type="PANTHER" id="PTHR47964:SF1">
    <property type="entry name" value="ATP-DEPENDENT DNA HELICASE HOMOLOG RECG, CHLOROPLASTIC"/>
    <property type="match status" value="1"/>
</dbReference>
<keyword evidence="10 15" id="KW-0234">DNA repair</keyword>
<reference evidence="18 19" key="1">
    <citation type="submission" date="2017-05" db="EMBL/GenBank/DDBJ databases">
        <authorList>
            <person name="Varghese N."/>
            <person name="Submissions S."/>
        </authorList>
    </citation>
    <scope>NUCLEOTIDE SEQUENCE [LARGE SCALE GENOMIC DNA]</scope>
    <source>
        <strain evidence="18 19">DSM 21985</strain>
    </source>
</reference>
<dbReference type="InterPro" id="IPR001650">
    <property type="entry name" value="Helicase_C-like"/>
</dbReference>
<proteinExistence type="inferred from homology"/>
<evidence type="ECO:0000256" key="9">
    <source>
        <dbReference type="ARBA" id="ARBA00023172"/>
    </source>
</evidence>
<keyword evidence="11" id="KW-0413">Isomerase</keyword>
<keyword evidence="7 15" id="KW-0067">ATP-binding</keyword>
<dbReference type="Gene3D" id="3.40.50.300">
    <property type="entry name" value="P-loop containing nucleotide triphosphate hydrolases"/>
    <property type="match status" value="2"/>
</dbReference>
<dbReference type="SUPFAM" id="SSF50249">
    <property type="entry name" value="Nucleic acid-binding proteins"/>
    <property type="match status" value="1"/>
</dbReference>
<evidence type="ECO:0000259" key="16">
    <source>
        <dbReference type="PROSITE" id="PS51192"/>
    </source>
</evidence>
<keyword evidence="5 15" id="KW-0378">Hydrolase</keyword>
<accession>A0A521CAW8</accession>
<evidence type="ECO:0000256" key="10">
    <source>
        <dbReference type="ARBA" id="ARBA00023204"/>
    </source>
</evidence>
<dbReference type="GO" id="GO:0016887">
    <property type="term" value="F:ATP hydrolysis activity"/>
    <property type="evidence" value="ECO:0007669"/>
    <property type="project" value="RHEA"/>
</dbReference>
<sequence length="689" mass="77743">MKLTDIPYLSTKRLQALSSEGIHSVRELLNFFPRRYLDRSNTQKMKYLAGSGEEVTVAGRVSSINTAGYGKKKRLEVTLNDGTGTVKGVWFRGVGYFSKFFKEGETVAFFGAAKRYGKNISIAHPEVDKISSEGDLDAFSRIVPIYPGSKEFGKARINSTLVQKWMKEILAHLQIDEFLPEAVRKELNFPLRSEAYRMIHFPETHNEHKNALNRFKFEELLLFQLSMEKIHHTVKERESGHVFTETGNYTARFFNELLPFTLTDGQKSALAEIKQDVRSGKQMNRLIQGDVGAGKTIVAIGAMLMALDNGFQAAFLAPTEILAEQHYRTLSEHLKKLDINVRLLIGSQKKALRTDILTDLAGGGAQIVVGTHAIIQDEVRFHNLGLAVIDEQHRFGVKQRADLLNKGSHPHMLVMSATPIPRSLAMTVYADLDVSVIRDLPAGRKPIRTAIRSQKKREDVMHFVRQEVEDGGQVYVVYPLVEESEALDLKDATAGFEKLKKRFPEFTIGLLHGRMSTEEKEEVMRRFIDHEVQILVSTTVIEVGVDVPNASIMIIEHAERFGLSQLHQLRGRIGRGERQSYCILMPDVKVSKNGAVRLRTMEKTTDGFRIAEADLELRGPGDFLGTKQSGLPDFKHADILEDQHLLGQAKQQAHRILSNDPELKLPEHTSLNKIFTPYFEEKVRFYGLG</sequence>
<dbReference type="PANTHER" id="PTHR47964">
    <property type="entry name" value="ATP-DEPENDENT DNA HELICASE HOMOLOG RECG, CHLOROPLASTIC"/>
    <property type="match status" value="1"/>
</dbReference>
<dbReference type="NCBIfam" id="NF008165">
    <property type="entry name" value="PRK10917.1-3"/>
    <property type="match status" value="1"/>
</dbReference>
<dbReference type="Proteomes" id="UP000317557">
    <property type="component" value="Unassembled WGS sequence"/>
</dbReference>
<comment type="catalytic activity">
    <reaction evidence="14 15">
        <text>ATP + H2O = ADP + phosphate + H(+)</text>
        <dbReference type="Rhea" id="RHEA:13065"/>
        <dbReference type="ChEBI" id="CHEBI:15377"/>
        <dbReference type="ChEBI" id="CHEBI:15378"/>
        <dbReference type="ChEBI" id="CHEBI:30616"/>
        <dbReference type="ChEBI" id="CHEBI:43474"/>
        <dbReference type="ChEBI" id="CHEBI:456216"/>
        <dbReference type="EC" id="5.6.2.4"/>
    </reaction>
</comment>
<protein>
    <recommendedName>
        <fullName evidence="2 15">ATP-dependent DNA helicase RecG</fullName>
        <ecNumber evidence="13 15">5.6.2.4</ecNumber>
    </recommendedName>
</protein>
<keyword evidence="8" id="KW-0238">DNA-binding</keyword>
<dbReference type="CDD" id="cd17992">
    <property type="entry name" value="DEXHc_RecG"/>
    <property type="match status" value="1"/>
</dbReference>
<dbReference type="PROSITE" id="PS51192">
    <property type="entry name" value="HELICASE_ATP_BIND_1"/>
    <property type="match status" value="1"/>
</dbReference>
<dbReference type="RefSeq" id="WP_142453836.1">
    <property type="nucleotide sequence ID" value="NZ_FXTP01000005.1"/>
</dbReference>
<dbReference type="Gene3D" id="2.40.50.140">
    <property type="entry name" value="Nucleic acid-binding proteins"/>
    <property type="match status" value="1"/>
</dbReference>
<dbReference type="CDD" id="cd18811">
    <property type="entry name" value="SF2_C_RecG"/>
    <property type="match status" value="1"/>
</dbReference>
<dbReference type="CDD" id="cd04488">
    <property type="entry name" value="RecG_wedge_OBF"/>
    <property type="match status" value="1"/>
</dbReference>
<dbReference type="InterPro" id="IPR012340">
    <property type="entry name" value="NA-bd_OB-fold"/>
</dbReference>
<dbReference type="Pfam" id="PF00270">
    <property type="entry name" value="DEAD"/>
    <property type="match status" value="1"/>
</dbReference>
<evidence type="ECO:0000313" key="18">
    <source>
        <dbReference type="EMBL" id="SMO56602.1"/>
    </source>
</evidence>
<dbReference type="Pfam" id="PF19833">
    <property type="entry name" value="RecG_dom3_C"/>
    <property type="match status" value="1"/>
</dbReference>
<organism evidence="18 19">
    <name type="scientific">Gracilimonas mengyeensis</name>
    <dbReference type="NCBI Taxonomy" id="1302730"/>
    <lineage>
        <taxon>Bacteria</taxon>
        <taxon>Pseudomonadati</taxon>
        <taxon>Balneolota</taxon>
        <taxon>Balneolia</taxon>
        <taxon>Balneolales</taxon>
        <taxon>Balneolaceae</taxon>
        <taxon>Gracilimonas</taxon>
    </lineage>
</organism>
<feature type="domain" description="Helicase C-terminal" evidence="17">
    <location>
        <begin position="456"/>
        <end position="616"/>
    </location>
</feature>
<keyword evidence="19" id="KW-1185">Reference proteome</keyword>
<keyword evidence="4 15" id="KW-0227">DNA damage</keyword>
<evidence type="ECO:0000256" key="3">
    <source>
        <dbReference type="ARBA" id="ARBA00022741"/>
    </source>
</evidence>
<dbReference type="SUPFAM" id="SSF52540">
    <property type="entry name" value="P-loop containing nucleoside triphosphate hydrolases"/>
    <property type="match status" value="2"/>
</dbReference>
<dbReference type="InterPro" id="IPR047112">
    <property type="entry name" value="RecG/Mfd"/>
</dbReference>
<evidence type="ECO:0000256" key="15">
    <source>
        <dbReference type="RuleBase" id="RU363016"/>
    </source>
</evidence>
<dbReference type="SMART" id="SM00490">
    <property type="entry name" value="HELICc"/>
    <property type="match status" value="1"/>
</dbReference>
<dbReference type="AlphaFoldDB" id="A0A521CAW8"/>
<dbReference type="EC" id="5.6.2.4" evidence="13 15"/>
<name>A0A521CAW8_9BACT</name>
<gene>
    <name evidence="18" type="ORF">SAMN06265219_1054</name>
</gene>
<evidence type="ECO:0000256" key="12">
    <source>
        <dbReference type="ARBA" id="ARBA00034617"/>
    </source>
</evidence>
<comment type="function">
    <text evidence="15">Plays a critical role in recombination and DNA repair. Helps process Holliday junction intermediates to mature products by catalyzing branch migration. Has replication fork regression activity, unwinds stalled or blocked replication forks to make a HJ that can be resolved. Has a DNA unwinding activity characteristic of a DNA helicase with 3'-5' polarity.</text>
</comment>
<dbReference type="PROSITE" id="PS51194">
    <property type="entry name" value="HELICASE_CTER"/>
    <property type="match status" value="1"/>
</dbReference>
<evidence type="ECO:0000256" key="5">
    <source>
        <dbReference type="ARBA" id="ARBA00022801"/>
    </source>
</evidence>
<feature type="domain" description="Helicase ATP-binding" evidence="16">
    <location>
        <begin position="276"/>
        <end position="437"/>
    </location>
</feature>
<evidence type="ECO:0000256" key="6">
    <source>
        <dbReference type="ARBA" id="ARBA00022806"/>
    </source>
</evidence>
<dbReference type="OrthoDB" id="9804325at2"/>
<dbReference type="InterPro" id="IPR027417">
    <property type="entry name" value="P-loop_NTPase"/>
</dbReference>
<dbReference type="GO" id="GO:0005524">
    <property type="term" value="F:ATP binding"/>
    <property type="evidence" value="ECO:0007669"/>
    <property type="project" value="UniProtKB-KW"/>
</dbReference>
<dbReference type="InterPro" id="IPR045562">
    <property type="entry name" value="RecG_dom3_C"/>
</dbReference>
<comment type="catalytic activity">
    <reaction evidence="12 15">
        <text>Couples ATP hydrolysis with the unwinding of duplex DNA by translocating in the 3'-5' direction.</text>
        <dbReference type="EC" id="5.6.2.4"/>
    </reaction>
</comment>
<dbReference type="Pfam" id="PF17191">
    <property type="entry name" value="RecG_wedge"/>
    <property type="match status" value="1"/>
</dbReference>
<dbReference type="NCBIfam" id="NF008168">
    <property type="entry name" value="PRK10917.2-2"/>
    <property type="match status" value="1"/>
</dbReference>
<dbReference type="GO" id="GO:0006310">
    <property type="term" value="P:DNA recombination"/>
    <property type="evidence" value="ECO:0007669"/>
    <property type="project" value="UniProtKB-UniRule"/>
</dbReference>
<dbReference type="InterPro" id="IPR014001">
    <property type="entry name" value="Helicase_ATP-bd"/>
</dbReference>
<evidence type="ECO:0000256" key="8">
    <source>
        <dbReference type="ARBA" id="ARBA00023125"/>
    </source>
</evidence>
<dbReference type="GO" id="GO:0043138">
    <property type="term" value="F:3'-5' DNA helicase activity"/>
    <property type="evidence" value="ECO:0007669"/>
    <property type="project" value="UniProtKB-EC"/>
</dbReference>
<evidence type="ECO:0000256" key="14">
    <source>
        <dbReference type="ARBA" id="ARBA00048988"/>
    </source>
</evidence>
<dbReference type="GO" id="GO:0006281">
    <property type="term" value="P:DNA repair"/>
    <property type="evidence" value="ECO:0007669"/>
    <property type="project" value="UniProtKB-UniRule"/>
</dbReference>